<dbReference type="Gramene" id="KMS94259">
    <property type="protein sequence ID" value="KMS94259"/>
    <property type="gene ID" value="BVRB_023210"/>
</dbReference>
<protein>
    <submittedName>
        <fullName evidence="1">Uncharacterized protein</fullName>
    </submittedName>
</protein>
<gene>
    <name evidence="1" type="ORF">BVRB_023210</name>
</gene>
<evidence type="ECO:0000313" key="2">
    <source>
        <dbReference type="Proteomes" id="UP000035740"/>
    </source>
</evidence>
<evidence type="ECO:0000313" key="1">
    <source>
        <dbReference type="EMBL" id="KMS94259.1"/>
    </source>
</evidence>
<keyword evidence="2" id="KW-1185">Reference proteome</keyword>
<feature type="non-terminal residue" evidence="1">
    <location>
        <position position="1"/>
    </location>
</feature>
<organism evidence="1 2">
    <name type="scientific">Beta vulgaris subsp. vulgaris</name>
    <name type="common">Beet</name>
    <dbReference type="NCBI Taxonomy" id="3555"/>
    <lineage>
        <taxon>Eukaryota</taxon>
        <taxon>Viridiplantae</taxon>
        <taxon>Streptophyta</taxon>
        <taxon>Embryophyta</taxon>
        <taxon>Tracheophyta</taxon>
        <taxon>Spermatophyta</taxon>
        <taxon>Magnoliopsida</taxon>
        <taxon>eudicotyledons</taxon>
        <taxon>Gunneridae</taxon>
        <taxon>Pentapetalae</taxon>
        <taxon>Caryophyllales</taxon>
        <taxon>Chenopodiaceae</taxon>
        <taxon>Betoideae</taxon>
        <taxon>Beta</taxon>
    </lineage>
</organism>
<dbReference type="EMBL" id="KQ094843">
    <property type="protein sequence ID" value="KMS94259.1"/>
    <property type="molecule type" value="Genomic_DNA"/>
</dbReference>
<proteinExistence type="predicted"/>
<reference evidence="1 2" key="1">
    <citation type="journal article" date="2014" name="Nature">
        <title>The genome of the recently domesticated crop plant sugar beet (Beta vulgaris).</title>
        <authorList>
            <person name="Dohm J.C."/>
            <person name="Minoche A.E."/>
            <person name="Holtgrawe D."/>
            <person name="Capella-Gutierrez S."/>
            <person name="Zakrzewski F."/>
            <person name="Tafer H."/>
            <person name="Rupp O."/>
            <person name="Sorensen T.R."/>
            <person name="Stracke R."/>
            <person name="Reinhardt R."/>
            <person name="Goesmann A."/>
            <person name="Kraft T."/>
            <person name="Schulz B."/>
            <person name="Stadler P.F."/>
            <person name="Schmidt T."/>
            <person name="Gabaldon T."/>
            <person name="Lehrach H."/>
            <person name="Weisshaar B."/>
            <person name="Himmelbauer H."/>
        </authorList>
    </citation>
    <scope>NUCLEOTIDE SEQUENCE [LARGE SCALE GENOMIC DNA]</scope>
    <source>
        <tissue evidence="1">Taproot</tissue>
    </source>
</reference>
<sequence>TDLRDFMDTDPPLQILDSSQHLSAERSSDEITVSSFEHDLNSAYDDTIDFSAFTHSEHLDDPSLTLDLVIPSVVSLICL</sequence>
<dbReference type="Proteomes" id="UP000035740">
    <property type="component" value="Unassembled WGS sequence"/>
</dbReference>
<name>A0A0J8AZR2_BETVV</name>
<accession>A0A0J8AZR2</accession>
<dbReference type="AlphaFoldDB" id="A0A0J8AZR2"/>